<dbReference type="GO" id="GO:0000226">
    <property type="term" value="P:microtubule cytoskeleton organization"/>
    <property type="evidence" value="ECO:0007669"/>
    <property type="project" value="TreeGrafter"/>
</dbReference>
<feature type="compositionally biased region" description="Basic and acidic residues" evidence="2">
    <location>
        <begin position="1153"/>
        <end position="1170"/>
    </location>
</feature>
<dbReference type="EMBL" id="LAFY01000280">
    <property type="protein sequence ID" value="KJY01535.1"/>
    <property type="molecule type" value="Genomic_DNA"/>
</dbReference>
<evidence type="ECO:0000259" key="3">
    <source>
        <dbReference type="PROSITE" id="PS50003"/>
    </source>
</evidence>
<feature type="coiled-coil region" evidence="1">
    <location>
        <begin position="189"/>
        <end position="223"/>
    </location>
</feature>
<keyword evidence="1" id="KW-0175">Coiled coil</keyword>
<feature type="compositionally biased region" description="Basic residues" evidence="2">
    <location>
        <begin position="856"/>
        <end position="870"/>
    </location>
</feature>
<dbReference type="PANTHER" id="PTHR28190:SF2">
    <property type="entry name" value="MIGRATION PROTEIN, PUTATIVE (AFU_ORTHOLOGUE AFUA_2G07730)-RELATED"/>
    <property type="match status" value="1"/>
</dbReference>
<dbReference type="OrthoDB" id="2149224at2759"/>
<feature type="compositionally biased region" description="Polar residues" evidence="2">
    <location>
        <begin position="826"/>
        <end position="845"/>
    </location>
</feature>
<dbReference type="GO" id="GO:0005938">
    <property type="term" value="C:cell cortex"/>
    <property type="evidence" value="ECO:0007669"/>
    <property type="project" value="InterPro"/>
</dbReference>
<feature type="region of interest" description="Disordered" evidence="2">
    <location>
        <begin position="1110"/>
        <end position="1228"/>
    </location>
</feature>
<feature type="compositionally biased region" description="Basic and acidic residues" evidence="2">
    <location>
        <begin position="786"/>
        <end position="796"/>
    </location>
</feature>
<dbReference type="GO" id="GO:0005739">
    <property type="term" value="C:mitochondrion"/>
    <property type="evidence" value="ECO:0007669"/>
    <property type="project" value="TreeGrafter"/>
</dbReference>
<feature type="region of interest" description="Disordered" evidence="2">
    <location>
        <begin position="1242"/>
        <end position="1277"/>
    </location>
</feature>
<feature type="region of interest" description="Disordered" evidence="2">
    <location>
        <begin position="311"/>
        <end position="344"/>
    </location>
</feature>
<feature type="compositionally biased region" description="Polar residues" evidence="2">
    <location>
        <begin position="797"/>
        <end position="812"/>
    </location>
</feature>
<proteinExistence type="predicted"/>
<keyword evidence="5" id="KW-1185">Reference proteome</keyword>
<evidence type="ECO:0000313" key="4">
    <source>
        <dbReference type="EMBL" id="KJY01535.1"/>
    </source>
</evidence>
<dbReference type="GO" id="GO:0015631">
    <property type="term" value="F:tubulin binding"/>
    <property type="evidence" value="ECO:0007669"/>
    <property type="project" value="TreeGrafter"/>
</dbReference>
<dbReference type="InterPro" id="IPR053005">
    <property type="entry name" value="Nuclear_Pos-Cytoskel_Interact"/>
</dbReference>
<reference evidence="4 5" key="1">
    <citation type="submission" date="2015-03" db="EMBL/GenBank/DDBJ databases">
        <title>RNA-seq based gene annotation and comparative genomics of four Zymoseptoria species reveal species-specific pathogenicity related genes and transposable element activity.</title>
        <authorList>
            <person name="Grandaubert J."/>
            <person name="Bhattacharyya A."/>
            <person name="Stukenbrock E.H."/>
        </authorList>
    </citation>
    <scope>NUCLEOTIDE SEQUENCE [LARGE SCALE GENOMIC DNA]</scope>
    <source>
        <strain evidence="4 5">Zb18110</strain>
    </source>
</reference>
<dbReference type="Pfam" id="PF12814">
    <property type="entry name" value="Mcp5_PH"/>
    <property type="match status" value="1"/>
</dbReference>
<feature type="coiled-coil region" evidence="1">
    <location>
        <begin position="90"/>
        <end position="145"/>
    </location>
</feature>
<feature type="compositionally biased region" description="Polar residues" evidence="2">
    <location>
        <begin position="1178"/>
        <end position="1189"/>
    </location>
</feature>
<feature type="compositionally biased region" description="Polar residues" evidence="2">
    <location>
        <begin position="678"/>
        <end position="697"/>
    </location>
</feature>
<feature type="domain" description="PH" evidence="3">
    <location>
        <begin position="999"/>
        <end position="1108"/>
    </location>
</feature>
<feature type="region of interest" description="Disordered" evidence="2">
    <location>
        <begin position="490"/>
        <end position="510"/>
    </location>
</feature>
<gene>
    <name evidence="4" type="ORF">TI39_contig288g00012</name>
</gene>
<feature type="compositionally biased region" description="Basic residues" evidence="2">
    <location>
        <begin position="878"/>
        <end position="897"/>
    </location>
</feature>
<dbReference type="GO" id="GO:0032065">
    <property type="term" value="P:maintenance of protein location in cell cortex"/>
    <property type="evidence" value="ECO:0007669"/>
    <property type="project" value="InterPro"/>
</dbReference>
<comment type="caution">
    <text evidence="4">The sequence shown here is derived from an EMBL/GenBank/DDBJ whole genome shotgun (WGS) entry which is preliminary data.</text>
</comment>
<dbReference type="PROSITE" id="PS50003">
    <property type="entry name" value="PH_DOMAIN"/>
    <property type="match status" value="1"/>
</dbReference>
<feature type="region of interest" description="Disordered" evidence="2">
    <location>
        <begin position="438"/>
        <end position="458"/>
    </location>
</feature>
<dbReference type="InterPro" id="IPR001849">
    <property type="entry name" value="PH_domain"/>
</dbReference>
<feature type="compositionally biased region" description="Basic and acidic residues" evidence="2">
    <location>
        <begin position="744"/>
        <end position="756"/>
    </location>
</feature>
<evidence type="ECO:0000313" key="5">
    <source>
        <dbReference type="Proteomes" id="UP000033647"/>
    </source>
</evidence>
<feature type="compositionally biased region" description="Low complexity" evidence="2">
    <location>
        <begin position="758"/>
        <end position="773"/>
    </location>
</feature>
<dbReference type="PANTHER" id="PTHR28190">
    <property type="entry name" value="NUCLEAR MIGRATION PROTEIN NUM1"/>
    <property type="match status" value="1"/>
</dbReference>
<feature type="compositionally biased region" description="Basic and acidic residues" evidence="2">
    <location>
        <begin position="60"/>
        <end position="76"/>
    </location>
</feature>
<name>A0A0F4GVT6_9PEZI</name>
<feature type="region of interest" description="Disordered" evidence="2">
    <location>
        <begin position="552"/>
        <end position="577"/>
    </location>
</feature>
<dbReference type="STRING" id="1047168.A0A0F4GVT6"/>
<feature type="region of interest" description="Disordered" evidence="2">
    <location>
        <begin position="640"/>
        <end position="897"/>
    </location>
</feature>
<sequence length="1348" mass="147299">MADYFSDFSTYVGPKGLPSPADTPYETSPFIRSKRTSRTMSGQDRSTTPPPLPSTDSIDLSEKPARDSRYSSMDPRRFTPTLHASLVSEILNLRREIDSKNNLVENLETSLSQSKEENDELAGKLSETTKEVRKAKQQVQQLEQGTIDAVEGLVKERDTAKSAFHELRSKFEVTQKKTRLQDNDAIRAHSIWESEKESWDNERRQLERRVHVTESRLRAVLDEMATIQSTTQPLQLDGFFGDGSTFKDSGIGDGIGSDTTSIRTASPTKRRRSARKHVSVSSMGTVSNVDMNGVSLADELDIDEEDEFDMEESEHGEEEPIHAVGTKQSAATHRRTMSREQSSKLRFSNGWRDNLKNASATSAPFRVVQISQGTDTDELQNLISSAASVQPLMVPLVYVDSGYQPEDRSVTPPAKLPAAVYKDTGCQSSPAPRFAYVDSGFQPSPPPSPARAGFPVGESDKRLPEQFPLIGHVRPSDPFDSTLQTRVAASPISPPETPVMNDGKWTPEDSTTRVAPVYRTTSTQTDVVQPEKRWSNVQNLSPSMFVPSISIHPPTSRPSSPRPHVLPPGTRNASSQANLAVSYKDVCVQTEEIRVDSRPVKLAPHLLLSHPMNVPSALETSLREKALNYGSAQVLPKPSVVLQGPFEPETGMTRHRGGKAQRGQPLKALSLPKPVLSPATNEPSTNGPLHRSSQYGVNQDHKPDASLGADGSPSDESDDEGEAGAHVSRPPQGRFALSGPPKAVPEDKEISPERRPKSAGGAPAASVSGGRAAIRAARHTLQSLPAKDDGQRESSHARTTSAGSLAMSSKSAPTGLPLPPFPIPTRSSSRVIGNTKSEGSESPLSSYGYYEDRGTRKYRSAHHSRQHSLRKVQSAAVIRHRTSKSAHSSPKKAARRRLRSPELTPINSLLIDSPSKARDFAANHTNFPIPELPAPLHNSMLPDTRSVMSNSTSTAPRLSEENNLVDAIAGTMVGEWMWKYVRKRKSIMLGDDTAGLAAAAEQNGFMNGTGHGTRHKRWVWLSPYERTIMWDGKQPASGPALLGKKGRKLPIQSVLDVPDTSSLPKVAELPTAFHRSILILTPERALKFTATTEERHSLWMTALTFLARSQSQGNPRIPRLPFKSPPPPIPANNNSIDGVSVNRFRSPSFGRTPLRDSIRLAKGKRPDLNHLPHHPSNMAANPDSTNSMDASRESSADFPAVPRLYITTSRHQRKRSQTNPLHVRDPASLSSNLRSFTSSIVPSSTASVNGGGSTFRPSFSSKAGSRRDSSTASPDQPNFFEAVGTIRMEAFVDPNVRDGVRYVPNLPGTVGSGPRKTRHSRNLSQSTVEKRRAGFVFDDMGTDPFKGF</sequence>
<feature type="region of interest" description="Disordered" evidence="2">
    <location>
        <begin position="250"/>
        <end position="281"/>
    </location>
</feature>
<accession>A0A0F4GVT6</accession>
<feature type="compositionally biased region" description="Basic residues" evidence="2">
    <location>
        <begin position="268"/>
        <end position="278"/>
    </location>
</feature>
<feature type="compositionally biased region" description="Acidic residues" evidence="2">
    <location>
        <begin position="713"/>
        <end position="722"/>
    </location>
</feature>
<feature type="region of interest" description="Disordered" evidence="2">
    <location>
        <begin position="1"/>
        <end position="76"/>
    </location>
</feature>
<dbReference type="Proteomes" id="UP000033647">
    <property type="component" value="Unassembled WGS sequence"/>
</dbReference>
<evidence type="ECO:0000256" key="1">
    <source>
        <dbReference type="SAM" id="Coils"/>
    </source>
</evidence>
<organism evidence="4 5">
    <name type="scientific">Zymoseptoria brevis</name>
    <dbReference type="NCBI Taxonomy" id="1047168"/>
    <lineage>
        <taxon>Eukaryota</taxon>
        <taxon>Fungi</taxon>
        <taxon>Dikarya</taxon>
        <taxon>Ascomycota</taxon>
        <taxon>Pezizomycotina</taxon>
        <taxon>Dothideomycetes</taxon>
        <taxon>Dothideomycetidae</taxon>
        <taxon>Mycosphaerellales</taxon>
        <taxon>Mycosphaerellaceae</taxon>
        <taxon>Zymoseptoria</taxon>
    </lineage>
</organism>
<protein>
    <submittedName>
        <fullName evidence="4">Nuclear migration protein</fullName>
    </submittedName>
</protein>
<dbReference type="GO" id="GO:0005543">
    <property type="term" value="F:phospholipid binding"/>
    <property type="evidence" value="ECO:0007669"/>
    <property type="project" value="InterPro"/>
</dbReference>
<evidence type="ECO:0000256" key="2">
    <source>
        <dbReference type="SAM" id="MobiDB-lite"/>
    </source>
</evidence>
<dbReference type="SUPFAM" id="SSF50729">
    <property type="entry name" value="PH domain-like"/>
    <property type="match status" value="1"/>
</dbReference>
<dbReference type="InterPro" id="IPR024774">
    <property type="entry name" value="PH_dom-Mcp5-type"/>
</dbReference>
<feature type="region of interest" description="Disordered" evidence="2">
    <location>
        <begin position="1307"/>
        <end position="1326"/>
    </location>
</feature>